<evidence type="ECO:0000259" key="3">
    <source>
        <dbReference type="PROSITE" id="PS51782"/>
    </source>
</evidence>
<evidence type="ECO:0000313" key="4">
    <source>
        <dbReference type="EMBL" id="AMU88361.1"/>
    </source>
</evidence>
<evidence type="ECO:0000256" key="1">
    <source>
        <dbReference type="SAM" id="MobiDB-lite"/>
    </source>
</evidence>
<organism evidence="4 5">
    <name type="scientific">Sphingopyxis macrogoltabida</name>
    <name type="common">Sphingomonas macrogoltabidus</name>
    <dbReference type="NCBI Taxonomy" id="33050"/>
    <lineage>
        <taxon>Bacteria</taxon>
        <taxon>Pseudomonadati</taxon>
        <taxon>Pseudomonadota</taxon>
        <taxon>Alphaproteobacteria</taxon>
        <taxon>Sphingomonadales</taxon>
        <taxon>Sphingomonadaceae</taxon>
        <taxon>Sphingopyxis</taxon>
    </lineage>
</organism>
<reference evidence="4 5" key="2">
    <citation type="journal article" date="2016" name="Genome Announc.">
        <title>Complete Genome Sequence of Sphingopyxis macrogoltabida Strain 203N (NBRC 111659), a Polyethylene Glycol Degrader.</title>
        <authorList>
            <person name="Ohtsubo Y."/>
            <person name="Nonoyama S."/>
            <person name="Nagata Y."/>
            <person name="Numata M."/>
            <person name="Tsuchikane K."/>
            <person name="Hosoyama A."/>
            <person name="Yamazoe A."/>
            <person name="Tsuda M."/>
            <person name="Fujita N."/>
            <person name="Kawai F."/>
        </authorList>
    </citation>
    <scope>NUCLEOTIDE SEQUENCE [LARGE SCALE GENOMIC DNA]</scope>
    <source>
        <strain evidence="4 5">203N</strain>
    </source>
</reference>
<reference evidence="5" key="1">
    <citation type="submission" date="2015-11" db="EMBL/GenBank/DDBJ databases">
        <title>Complete genome sequence of a polyethylene-glycol degrader Sphingopyxis macrogoltabida 203N (NBRC 111659).</title>
        <authorList>
            <person name="Yoshiyuki O."/>
            <person name="Shouta N."/>
            <person name="Nagata Y."/>
            <person name="Numata M."/>
            <person name="Tsuchikane K."/>
            <person name="Hosoyama A."/>
            <person name="Yamazoe A."/>
            <person name="Tsuda M."/>
            <person name="Fujita N."/>
            <person name="Kawai F."/>
        </authorList>
    </citation>
    <scope>NUCLEOTIDE SEQUENCE [LARGE SCALE GENOMIC DNA]</scope>
    <source>
        <strain evidence="5">203N</strain>
    </source>
</reference>
<feature type="domain" description="LysM" evidence="3">
    <location>
        <begin position="66"/>
        <end position="110"/>
    </location>
</feature>
<dbReference type="CDD" id="cd00118">
    <property type="entry name" value="LysM"/>
    <property type="match status" value="2"/>
</dbReference>
<dbReference type="AlphaFoldDB" id="A0AAC8YYA8"/>
<dbReference type="InterPro" id="IPR036779">
    <property type="entry name" value="LysM_dom_sf"/>
</dbReference>
<name>A0AAC8YYA8_SPHMC</name>
<evidence type="ECO:0000313" key="5">
    <source>
        <dbReference type="Proteomes" id="UP000076088"/>
    </source>
</evidence>
<protein>
    <recommendedName>
        <fullName evidence="3">LysM domain-containing protein</fullName>
    </recommendedName>
</protein>
<feature type="domain" description="LysM" evidence="3">
    <location>
        <begin position="114"/>
        <end position="158"/>
    </location>
</feature>
<dbReference type="EMBL" id="CP013344">
    <property type="protein sequence ID" value="AMU88361.1"/>
    <property type="molecule type" value="Genomic_DNA"/>
</dbReference>
<dbReference type="CDD" id="cd12797">
    <property type="entry name" value="M23_peptidase"/>
    <property type="match status" value="1"/>
</dbReference>
<keyword evidence="2" id="KW-0732">Signal</keyword>
<dbReference type="InterPro" id="IPR016047">
    <property type="entry name" value="M23ase_b-sheet_dom"/>
</dbReference>
<sequence>MLPGVLLLAGCIPAASAPSRPAPPPASASPEPEPDSYMRQDVMGGDARPTWTLKPVATNARWVGGSLYIVRRGDTLRAIGEMTGVGSEALAMENDLAPPYTLLPGQQLRVPAGLYHRVATGETGIGIAAAYGVDWGEVITINALAEPYILRVGQRLRLPAHAKALPPKAVDVAARAAAFNLDIDDIATGSQPALAESARPTAASAAPTKPVTTAIAAPAAFAGRFQWPLTGKIIAKFGPLAPGKVNDGINIAAATGTPIHAAAPGVVAYAGDQIGVYGGLILINHGGGWVSAYGHAGRIDVQRGQAVKAGDIIGRAGASGQVQSPQLHFQLRKNRIPIDPLKQLPPR</sequence>
<dbReference type="InterPro" id="IPR050570">
    <property type="entry name" value="Cell_wall_metabolism_enzyme"/>
</dbReference>
<dbReference type="InterPro" id="IPR011055">
    <property type="entry name" value="Dup_hybrid_motif"/>
</dbReference>
<dbReference type="PANTHER" id="PTHR21666:SF270">
    <property type="entry name" value="MUREIN HYDROLASE ACTIVATOR ENVC"/>
    <property type="match status" value="1"/>
</dbReference>
<keyword evidence="5" id="KW-1185">Reference proteome</keyword>
<dbReference type="GO" id="GO:0004222">
    <property type="term" value="F:metalloendopeptidase activity"/>
    <property type="evidence" value="ECO:0007669"/>
    <property type="project" value="TreeGrafter"/>
</dbReference>
<dbReference type="SMART" id="SM00257">
    <property type="entry name" value="LysM"/>
    <property type="match status" value="2"/>
</dbReference>
<dbReference type="Pfam" id="PF01476">
    <property type="entry name" value="LysM"/>
    <property type="match status" value="2"/>
</dbReference>
<dbReference type="InterPro" id="IPR018392">
    <property type="entry name" value="LysM"/>
</dbReference>
<dbReference type="PANTHER" id="PTHR21666">
    <property type="entry name" value="PEPTIDASE-RELATED"/>
    <property type="match status" value="1"/>
</dbReference>
<evidence type="ECO:0000256" key="2">
    <source>
        <dbReference type="SAM" id="SignalP"/>
    </source>
</evidence>
<dbReference type="PROSITE" id="PS51782">
    <property type="entry name" value="LYSM"/>
    <property type="match status" value="2"/>
</dbReference>
<proteinExistence type="predicted"/>
<dbReference type="Pfam" id="PF01551">
    <property type="entry name" value="Peptidase_M23"/>
    <property type="match status" value="1"/>
</dbReference>
<feature type="signal peptide" evidence="2">
    <location>
        <begin position="1"/>
        <end position="17"/>
    </location>
</feature>
<feature type="chain" id="PRO_5042292376" description="LysM domain-containing protein" evidence="2">
    <location>
        <begin position="18"/>
        <end position="347"/>
    </location>
</feature>
<feature type="region of interest" description="Disordered" evidence="1">
    <location>
        <begin position="17"/>
        <end position="44"/>
    </location>
</feature>
<dbReference type="SUPFAM" id="SSF51261">
    <property type="entry name" value="Duplicated hybrid motif"/>
    <property type="match status" value="1"/>
</dbReference>
<accession>A0AAC8YYA8</accession>
<gene>
    <name evidence="4" type="ORF">ATM17_04790</name>
</gene>
<dbReference type="Proteomes" id="UP000076088">
    <property type="component" value="Chromosome"/>
</dbReference>
<dbReference type="Gene3D" id="3.10.350.10">
    <property type="entry name" value="LysM domain"/>
    <property type="match status" value="2"/>
</dbReference>
<dbReference type="SUPFAM" id="SSF54106">
    <property type="entry name" value="LysM domain"/>
    <property type="match status" value="1"/>
</dbReference>
<dbReference type="Gene3D" id="2.70.70.10">
    <property type="entry name" value="Glucose Permease (Domain IIA)"/>
    <property type="match status" value="1"/>
</dbReference>